<keyword evidence="8" id="KW-0732">Signal</keyword>
<reference evidence="10 11" key="1">
    <citation type="submission" date="2020-02" db="EMBL/GenBank/DDBJ databases">
        <title>Bacillus aquiflavi sp. nov., isolated from yellow water of strong flavor Chinese baijiu in Yibin region of China.</title>
        <authorList>
            <person name="Xie J."/>
        </authorList>
    </citation>
    <scope>NUCLEOTIDE SEQUENCE [LARGE SCALE GENOMIC DNA]</scope>
    <source>
        <strain evidence="10 11">3H-10</strain>
    </source>
</reference>
<evidence type="ECO:0000256" key="7">
    <source>
        <dbReference type="RuleBase" id="RU003355"/>
    </source>
</evidence>
<dbReference type="Pfam" id="PF00082">
    <property type="entry name" value="Peptidase_S8"/>
    <property type="match status" value="1"/>
</dbReference>
<evidence type="ECO:0000256" key="1">
    <source>
        <dbReference type="ARBA" id="ARBA00011073"/>
    </source>
</evidence>
<evidence type="ECO:0000256" key="5">
    <source>
        <dbReference type="PIRSR" id="PIRSR615500-1"/>
    </source>
</evidence>
<dbReference type="Gene3D" id="3.40.50.200">
    <property type="entry name" value="Peptidase S8/S53 domain"/>
    <property type="match status" value="1"/>
</dbReference>
<feature type="active site" description="Charge relay system" evidence="5 6">
    <location>
        <position position="172"/>
    </location>
</feature>
<dbReference type="SUPFAM" id="SSF52743">
    <property type="entry name" value="Subtilisin-like"/>
    <property type="match status" value="1"/>
</dbReference>
<feature type="chain" id="PRO_5025568622" evidence="8">
    <location>
        <begin position="28"/>
        <end position="411"/>
    </location>
</feature>
<dbReference type="GO" id="GO:0004252">
    <property type="term" value="F:serine-type endopeptidase activity"/>
    <property type="evidence" value="ECO:0007669"/>
    <property type="project" value="UniProtKB-UniRule"/>
</dbReference>
<evidence type="ECO:0000313" key="10">
    <source>
        <dbReference type="EMBL" id="NEY82693.1"/>
    </source>
</evidence>
<proteinExistence type="inferred from homology"/>
<dbReference type="InterPro" id="IPR023828">
    <property type="entry name" value="Peptidase_S8_Ser-AS"/>
</dbReference>
<dbReference type="InterPro" id="IPR051048">
    <property type="entry name" value="Peptidase_S8/S53_subtilisin"/>
</dbReference>
<feature type="active site" description="Charge relay system" evidence="5 6">
    <location>
        <position position="351"/>
    </location>
</feature>
<dbReference type="InterPro" id="IPR000209">
    <property type="entry name" value="Peptidase_S8/S53_dom"/>
</dbReference>
<dbReference type="InterPro" id="IPR022398">
    <property type="entry name" value="Peptidase_S8_His-AS"/>
</dbReference>
<dbReference type="InterPro" id="IPR036852">
    <property type="entry name" value="Peptidase_S8/S53_dom_sf"/>
</dbReference>
<evidence type="ECO:0000256" key="2">
    <source>
        <dbReference type="ARBA" id="ARBA00022670"/>
    </source>
</evidence>
<dbReference type="AlphaFoldDB" id="A0A6B3W402"/>
<dbReference type="GO" id="GO:0006508">
    <property type="term" value="P:proteolysis"/>
    <property type="evidence" value="ECO:0007669"/>
    <property type="project" value="UniProtKB-KW"/>
</dbReference>
<organism evidence="10 11">
    <name type="scientific">Bacillus aquiflavi</name>
    <dbReference type="NCBI Taxonomy" id="2672567"/>
    <lineage>
        <taxon>Bacteria</taxon>
        <taxon>Bacillati</taxon>
        <taxon>Bacillota</taxon>
        <taxon>Bacilli</taxon>
        <taxon>Bacillales</taxon>
        <taxon>Bacillaceae</taxon>
        <taxon>Bacillus</taxon>
    </lineage>
</organism>
<dbReference type="PROSITE" id="PS00137">
    <property type="entry name" value="SUBTILASE_HIS"/>
    <property type="match status" value="1"/>
</dbReference>
<dbReference type="RefSeq" id="WP_163243091.1">
    <property type="nucleotide sequence ID" value="NZ_JAAIWN010000042.1"/>
</dbReference>
<comment type="caution">
    <text evidence="10">The sequence shown here is derived from an EMBL/GenBank/DDBJ whole genome shotgun (WGS) entry which is preliminary data.</text>
</comment>
<comment type="similarity">
    <text evidence="1 6 7">Belongs to the peptidase S8 family.</text>
</comment>
<name>A0A6B3W402_9BACI</name>
<dbReference type="Proteomes" id="UP000472971">
    <property type="component" value="Unassembled WGS sequence"/>
</dbReference>
<dbReference type="PROSITE" id="PS00136">
    <property type="entry name" value="SUBTILASE_ASP"/>
    <property type="match status" value="1"/>
</dbReference>
<protein>
    <submittedName>
        <fullName evidence="10">S8 family serine peptidase</fullName>
    </submittedName>
</protein>
<keyword evidence="4 6" id="KW-0720">Serine protease</keyword>
<keyword evidence="2 6" id="KW-0645">Protease</keyword>
<dbReference type="PANTHER" id="PTHR43399">
    <property type="entry name" value="SUBTILISIN-RELATED"/>
    <property type="match status" value="1"/>
</dbReference>
<dbReference type="EMBL" id="JAAIWN010000042">
    <property type="protein sequence ID" value="NEY82693.1"/>
    <property type="molecule type" value="Genomic_DNA"/>
</dbReference>
<gene>
    <name evidence="10" type="ORF">G4D64_14555</name>
</gene>
<dbReference type="PROSITE" id="PS51892">
    <property type="entry name" value="SUBTILASE"/>
    <property type="match status" value="1"/>
</dbReference>
<sequence>MKKGKWLGAALLSLGLSLSMFSTEAFGQAVDAKKTYRVWIQGPSATKAQLQSENDVRWDFKEDGFTTTVNEKQYQALQKNKNIKMELVPEAKVSAKPQAKASASPSDQTPWGIEAIYNDPYIRSTSGGSGIRVAVLDTGVNINHSDLSANAEQCKDFTYNTIRSSCADRNGHGTHVAGTVLANGGWTGTGIYGVAPQSKLWAYKVLSDSGSGYLDDIAAAIRHAADEGVRTNTKVIISMSLGSSSDSTLIRNAVDYAYNKGALVVAAAGNSGPGNNTIDYPGAYSKAIAVAALENRQENGTYRVANFSSRGNQATAGDYIIQDRDVEVSAPGAAIESTWSNGGYNTISGTSMATPHVSGLAAKIWASNPTWSNTRLRTELQNKAKQYDIKGGYGATTGDDHASGFGFPRVR</sequence>
<feature type="signal peptide" evidence="8">
    <location>
        <begin position="1"/>
        <end position="27"/>
    </location>
</feature>
<dbReference type="InterPro" id="IPR015500">
    <property type="entry name" value="Peptidase_S8_subtilisin-rel"/>
</dbReference>
<accession>A0A6B3W402</accession>
<dbReference type="PANTHER" id="PTHR43399:SF4">
    <property type="entry name" value="CELL WALL-ASSOCIATED PROTEASE"/>
    <property type="match status" value="1"/>
</dbReference>
<feature type="domain" description="Peptidase S8/S53" evidence="9">
    <location>
        <begin position="128"/>
        <end position="406"/>
    </location>
</feature>
<evidence type="ECO:0000256" key="6">
    <source>
        <dbReference type="PROSITE-ProRule" id="PRU01240"/>
    </source>
</evidence>
<evidence type="ECO:0000259" key="9">
    <source>
        <dbReference type="Pfam" id="PF00082"/>
    </source>
</evidence>
<keyword evidence="3 6" id="KW-0378">Hydrolase</keyword>
<dbReference type="PRINTS" id="PR00723">
    <property type="entry name" value="SUBTILISIN"/>
</dbReference>
<keyword evidence="11" id="KW-1185">Reference proteome</keyword>
<feature type="active site" description="Charge relay system" evidence="5 6">
    <location>
        <position position="137"/>
    </location>
</feature>
<evidence type="ECO:0000256" key="3">
    <source>
        <dbReference type="ARBA" id="ARBA00022801"/>
    </source>
</evidence>
<evidence type="ECO:0000313" key="11">
    <source>
        <dbReference type="Proteomes" id="UP000472971"/>
    </source>
</evidence>
<dbReference type="InterPro" id="IPR023827">
    <property type="entry name" value="Peptidase_S8_Asp-AS"/>
</dbReference>
<dbReference type="PROSITE" id="PS00138">
    <property type="entry name" value="SUBTILASE_SER"/>
    <property type="match status" value="1"/>
</dbReference>
<evidence type="ECO:0000256" key="8">
    <source>
        <dbReference type="SAM" id="SignalP"/>
    </source>
</evidence>
<evidence type="ECO:0000256" key="4">
    <source>
        <dbReference type="ARBA" id="ARBA00022825"/>
    </source>
</evidence>